<gene>
    <name evidence="2" type="ORF">HCR_06620</name>
</gene>
<evidence type="ECO:0000313" key="3">
    <source>
        <dbReference type="Proteomes" id="UP001321445"/>
    </source>
</evidence>
<accession>A0ABN6WTA3</accession>
<feature type="compositionally biased region" description="Basic and acidic residues" evidence="1">
    <location>
        <begin position="12"/>
        <end position="41"/>
    </location>
</feature>
<proteinExistence type="predicted"/>
<evidence type="ECO:0000313" key="2">
    <source>
        <dbReference type="EMBL" id="BDY12350.1"/>
    </source>
</evidence>
<dbReference type="Proteomes" id="UP001321445">
    <property type="component" value="Chromosome"/>
</dbReference>
<protein>
    <submittedName>
        <fullName evidence="2">Uncharacterized protein</fullName>
    </submittedName>
</protein>
<evidence type="ECO:0000256" key="1">
    <source>
        <dbReference type="SAM" id="MobiDB-lite"/>
    </source>
</evidence>
<reference evidence="2 3" key="1">
    <citation type="submission" date="2023-03" db="EMBL/GenBank/DDBJ databases">
        <title>Description of Hydrogenimonas sp. ISO32.</title>
        <authorList>
            <person name="Mino S."/>
            <person name="Fukazawa S."/>
            <person name="Sawabe T."/>
        </authorList>
    </citation>
    <scope>NUCLEOTIDE SEQUENCE [LARGE SCALE GENOMIC DNA]</scope>
    <source>
        <strain evidence="2 3">ISO32</strain>
    </source>
</reference>
<feature type="region of interest" description="Disordered" evidence="1">
    <location>
        <begin position="1"/>
        <end position="52"/>
    </location>
</feature>
<keyword evidence="3" id="KW-1185">Reference proteome</keyword>
<sequence length="52" mass="6157">MDENVLNKLKSIKSEMSEAEKRRKAEEEKRRKAKEEAESFEKMMQAEGARKL</sequence>
<dbReference type="RefSeq" id="WP_286337552.1">
    <property type="nucleotide sequence ID" value="NZ_AP027370.1"/>
</dbReference>
<dbReference type="EMBL" id="AP027370">
    <property type="protein sequence ID" value="BDY12350.1"/>
    <property type="molecule type" value="Genomic_DNA"/>
</dbReference>
<organism evidence="2 3">
    <name type="scientific">Hydrogenimonas cancrithermarum</name>
    <dbReference type="NCBI Taxonomy" id="2993563"/>
    <lineage>
        <taxon>Bacteria</taxon>
        <taxon>Pseudomonadati</taxon>
        <taxon>Campylobacterota</taxon>
        <taxon>Epsilonproteobacteria</taxon>
        <taxon>Campylobacterales</taxon>
        <taxon>Hydrogenimonadaceae</taxon>
        <taxon>Hydrogenimonas</taxon>
    </lineage>
</organism>
<name>A0ABN6WTA3_9BACT</name>